<feature type="binding site" description="covalent" evidence="8">
    <location>
        <position position="38"/>
    </location>
    <ligand>
        <name>heme c</name>
        <dbReference type="ChEBI" id="CHEBI:61717"/>
        <label>1</label>
    </ligand>
</feature>
<feature type="binding site" description="covalent" evidence="8">
    <location>
        <position position="138"/>
    </location>
    <ligand>
        <name>heme c</name>
        <dbReference type="ChEBI" id="CHEBI:61717"/>
        <label>2</label>
    </ligand>
</feature>
<dbReference type="InterPro" id="IPR008168">
    <property type="entry name" value="Cyt_C_IC"/>
</dbReference>
<dbReference type="PANTHER" id="PTHR33751">
    <property type="entry name" value="CBB3-TYPE CYTOCHROME C OXIDASE SUBUNIT FIXP"/>
    <property type="match status" value="1"/>
</dbReference>
<dbReference type="PRINTS" id="PR00605">
    <property type="entry name" value="CYTCHROMECIC"/>
</dbReference>
<dbReference type="InterPro" id="IPR009056">
    <property type="entry name" value="Cyt_c-like_dom"/>
</dbReference>
<evidence type="ECO:0000259" key="11">
    <source>
        <dbReference type="PROSITE" id="PS51007"/>
    </source>
</evidence>
<dbReference type="GO" id="GO:0042597">
    <property type="term" value="C:periplasmic space"/>
    <property type="evidence" value="ECO:0007669"/>
    <property type="project" value="UniProtKB-SubCell"/>
</dbReference>
<evidence type="ECO:0000256" key="9">
    <source>
        <dbReference type="PIRSR" id="PIRSR000005-2"/>
    </source>
</evidence>
<feature type="domain" description="Cytochrome c" evidence="11">
    <location>
        <begin position="23"/>
        <end position="108"/>
    </location>
</feature>
<keyword evidence="7 9" id="KW-0408">Iron</keyword>
<keyword evidence="3 8" id="KW-0349">Heme</keyword>
<reference evidence="12 13" key="1">
    <citation type="submission" date="2018-11" db="EMBL/GenBank/DDBJ databases">
        <title>Draft genome analysis of Rheinheimera mesophila isolated from an industrial waste site.</title>
        <authorList>
            <person name="Yu Q."/>
            <person name="Qi Y."/>
            <person name="Zhang H."/>
            <person name="Lu Y."/>
            <person name="Pu J."/>
        </authorList>
    </citation>
    <scope>NUCLEOTIDE SEQUENCE [LARGE SCALE GENOMIC DNA]</scope>
    <source>
        <strain evidence="12 13">IITR13</strain>
    </source>
</reference>
<dbReference type="InterPro" id="IPR050597">
    <property type="entry name" value="Cytochrome_c_Oxidase_Subunit"/>
</dbReference>
<keyword evidence="4 9" id="KW-0479">Metal-binding</keyword>
<dbReference type="RefSeq" id="WP_046520346.1">
    <property type="nucleotide sequence ID" value="NZ_LAVS01000032.1"/>
</dbReference>
<evidence type="ECO:0000256" key="3">
    <source>
        <dbReference type="ARBA" id="ARBA00022617"/>
    </source>
</evidence>
<feature type="binding site" description="axial binding residue" evidence="9">
    <location>
        <position position="39"/>
    </location>
    <ligand>
        <name>heme c</name>
        <dbReference type="ChEBI" id="CHEBI:61717"/>
        <label>1</label>
    </ligand>
    <ligandPart>
        <name>Fe</name>
        <dbReference type="ChEBI" id="CHEBI:18248"/>
    </ligandPart>
</feature>
<dbReference type="OrthoDB" id="9773456at2"/>
<dbReference type="Proteomes" id="UP000276260">
    <property type="component" value="Unassembled WGS sequence"/>
</dbReference>
<evidence type="ECO:0000256" key="10">
    <source>
        <dbReference type="SAM" id="SignalP"/>
    </source>
</evidence>
<evidence type="ECO:0000256" key="2">
    <source>
        <dbReference type="ARBA" id="ARBA00022448"/>
    </source>
</evidence>
<evidence type="ECO:0000256" key="7">
    <source>
        <dbReference type="ARBA" id="ARBA00023004"/>
    </source>
</evidence>
<feature type="domain" description="Cytochrome c" evidence="11">
    <location>
        <begin position="117"/>
        <end position="208"/>
    </location>
</feature>
<proteinExistence type="predicted"/>
<keyword evidence="2" id="KW-0813">Transport</keyword>
<comment type="PTM">
    <text evidence="8">Binds 2 heme c groups covalently per subunit.</text>
</comment>
<accession>A0A3P3QIQ1</accession>
<dbReference type="PROSITE" id="PS51007">
    <property type="entry name" value="CYTC"/>
    <property type="match status" value="2"/>
</dbReference>
<feature type="binding site" description="covalent" evidence="8">
    <location>
        <position position="141"/>
    </location>
    <ligand>
        <name>heme c</name>
        <dbReference type="ChEBI" id="CHEBI:61717"/>
        <label>2</label>
    </ligand>
</feature>
<dbReference type="AlphaFoldDB" id="A0A3P3QIQ1"/>
<keyword evidence="5" id="KW-0574">Periplasm</keyword>
<feature type="binding site" description="axial binding residue" evidence="9">
    <location>
        <position position="85"/>
    </location>
    <ligand>
        <name>heme c</name>
        <dbReference type="ChEBI" id="CHEBI:61717"/>
        <label>1</label>
    </ligand>
    <ligandPart>
        <name>Fe</name>
        <dbReference type="ChEBI" id="CHEBI:18248"/>
    </ligandPart>
</feature>
<feature type="binding site" description="covalent" evidence="8">
    <location>
        <position position="35"/>
    </location>
    <ligand>
        <name>heme c</name>
        <dbReference type="ChEBI" id="CHEBI:61717"/>
        <label>1</label>
    </ligand>
</feature>
<dbReference type="GO" id="GO:0009055">
    <property type="term" value="F:electron transfer activity"/>
    <property type="evidence" value="ECO:0007669"/>
    <property type="project" value="InterPro"/>
</dbReference>
<name>A0A3P3QIQ1_9GAMM</name>
<comment type="subcellular location">
    <subcellularLocation>
        <location evidence="1">Periplasm</location>
    </subcellularLocation>
</comment>
<evidence type="ECO:0000256" key="1">
    <source>
        <dbReference type="ARBA" id="ARBA00004418"/>
    </source>
</evidence>
<dbReference type="Pfam" id="PF00034">
    <property type="entry name" value="Cytochrom_C"/>
    <property type="match status" value="2"/>
</dbReference>
<keyword evidence="13" id="KW-1185">Reference proteome</keyword>
<dbReference type="InterPro" id="IPR036909">
    <property type="entry name" value="Cyt_c-like_dom_sf"/>
</dbReference>
<keyword evidence="6" id="KW-0249">Electron transport</keyword>
<evidence type="ECO:0000256" key="5">
    <source>
        <dbReference type="ARBA" id="ARBA00022764"/>
    </source>
</evidence>
<dbReference type="SUPFAM" id="SSF46626">
    <property type="entry name" value="Cytochrome c"/>
    <property type="match status" value="2"/>
</dbReference>
<sequence length="208" mass="22116">MKKFALPLTLFLGLISTAYAADGDAEAGKAKSVTCAACHGMDGNSPTDLYPKIAGQHAGYLFKQLKEFKLGAATGGKEGRNNAVMAGMVAALSEQDMKDLAAYYASQTMKEGSTPEDVVAKGEKLFRGGDMERGITACIACHGPRGVGHSLAGFPKISFQHAAYVKTQLESFRNGSRANDMNGMMRDIAKKLTDEDIEVLSKYVGGLH</sequence>
<organism evidence="12 13">
    <name type="scientific">Rheinheimera mesophila</name>
    <dbReference type="NCBI Taxonomy" id="1547515"/>
    <lineage>
        <taxon>Bacteria</taxon>
        <taxon>Pseudomonadati</taxon>
        <taxon>Pseudomonadota</taxon>
        <taxon>Gammaproteobacteria</taxon>
        <taxon>Chromatiales</taxon>
        <taxon>Chromatiaceae</taxon>
        <taxon>Rheinheimera</taxon>
    </lineage>
</organism>
<feature type="chain" id="PRO_5018671980" evidence="10">
    <location>
        <begin position="21"/>
        <end position="208"/>
    </location>
</feature>
<dbReference type="GO" id="GO:0005506">
    <property type="term" value="F:iron ion binding"/>
    <property type="evidence" value="ECO:0007669"/>
    <property type="project" value="InterPro"/>
</dbReference>
<gene>
    <name evidence="12" type="ORF">EIK76_11800</name>
</gene>
<feature type="binding site" description="axial binding residue" evidence="9">
    <location>
        <position position="142"/>
    </location>
    <ligand>
        <name>heme c</name>
        <dbReference type="ChEBI" id="CHEBI:61717"/>
        <label>2</label>
    </ligand>
    <ligandPart>
        <name>Fe</name>
        <dbReference type="ChEBI" id="CHEBI:18248"/>
    </ligandPart>
</feature>
<keyword evidence="10" id="KW-0732">Signal</keyword>
<comment type="caution">
    <text evidence="12">The sequence shown here is derived from an EMBL/GenBank/DDBJ whole genome shotgun (WGS) entry which is preliminary data.</text>
</comment>
<evidence type="ECO:0000256" key="4">
    <source>
        <dbReference type="ARBA" id="ARBA00022723"/>
    </source>
</evidence>
<evidence type="ECO:0000313" key="13">
    <source>
        <dbReference type="Proteomes" id="UP000276260"/>
    </source>
</evidence>
<protein>
    <submittedName>
        <fullName evidence="12">Cytochrome c4</fullName>
    </submittedName>
</protein>
<evidence type="ECO:0000256" key="6">
    <source>
        <dbReference type="ARBA" id="ARBA00022982"/>
    </source>
</evidence>
<evidence type="ECO:0000256" key="8">
    <source>
        <dbReference type="PIRSR" id="PIRSR000005-1"/>
    </source>
</evidence>
<dbReference type="EMBL" id="RRCF01000003">
    <property type="protein sequence ID" value="RRJ20203.1"/>
    <property type="molecule type" value="Genomic_DNA"/>
</dbReference>
<dbReference type="InterPro" id="IPR024167">
    <property type="entry name" value="Cytochrome_c4-like"/>
</dbReference>
<evidence type="ECO:0000313" key="12">
    <source>
        <dbReference type="EMBL" id="RRJ20203.1"/>
    </source>
</evidence>
<dbReference type="PIRSF" id="PIRSF000005">
    <property type="entry name" value="Cytochrome_c4"/>
    <property type="match status" value="1"/>
</dbReference>
<feature type="signal peptide" evidence="10">
    <location>
        <begin position="1"/>
        <end position="20"/>
    </location>
</feature>
<dbReference type="GO" id="GO:0020037">
    <property type="term" value="F:heme binding"/>
    <property type="evidence" value="ECO:0007669"/>
    <property type="project" value="InterPro"/>
</dbReference>
<dbReference type="PANTHER" id="PTHR33751:SF9">
    <property type="entry name" value="CYTOCHROME C4"/>
    <property type="match status" value="1"/>
</dbReference>
<feature type="binding site" description="axial binding residue" evidence="9">
    <location>
        <position position="185"/>
    </location>
    <ligand>
        <name>heme c</name>
        <dbReference type="ChEBI" id="CHEBI:61717"/>
        <label>2</label>
    </ligand>
    <ligandPart>
        <name>Fe</name>
        <dbReference type="ChEBI" id="CHEBI:18248"/>
    </ligandPart>
</feature>
<dbReference type="Gene3D" id="1.10.760.10">
    <property type="entry name" value="Cytochrome c-like domain"/>
    <property type="match status" value="2"/>
</dbReference>